<dbReference type="InterPro" id="IPR010499">
    <property type="entry name" value="AraC_E-bd"/>
</dbReference>
<dbReference type="EMBL" id="AP019309">
    <property type="protein sequence ID" value="BBH25960.1"/>
    <property type="molecule type" value="Genomic_DNA"/>
</dbReference>
<sequence>MDYKIVERSQFTITGFTQDFTAADAFLKIPAYMNTMTTHINENKLPIGDLAVTINDEQDFNTIHFYLASEGKKDIAGCSSYTFPDGLWLQFPCYGAYPYALQQLAYEVYNDFLPSHPEFSIRFDASIDYLSAGDRKSPDYYSEFWLPIEKRSD</sequence>
<proteinExistence type="predicted"/>
<keyword evidence="3" id="KW-1185">Reference proteome</keyword>
<dbReference type="AlphaFoldDB" id="A0A3G9J476"/>
<gene>
    <name evidence="2" type="ORF">SG0102_08940</name>
</gene>
<dbReference type="FunCoup" id="A0A3G9J476">
    <property type="interactions" value="6"/>
</dbReference>
<evidence type="ECO:0000313" key="2">
    <source>
        <dbReference type="EMBL" id="BBH25960.1"/>
    </source>
</evidence>
<dbReference type="KEGG" id="ebm:SG0102_08940"/>
<dbReference type="InParanoid" id="A0A3G9J476"/>
<dbReference type="RefSeq" id="WP_125118877.1">
    <property type="nucleotide sequence ID" value="NZ_AP019309.1"/>
</dbReference>
<dbReference type="Gene3D" id="3.20.80.10">
    <property type="entry name" value="Regulatory factor, effector binding domain"/>
    <property type="match status" value="1"/>
</dbReference>
<dbReference type="InterPro" id="IPR011256">
    <property type="entry name" value="Reg_factor_effector_dom_sf"/>
</dbReference>
<dbReference type="SUPFAM" id="SSF55136">
    <property type="entry name" value="Probable bacterial effector-binding domain"/>
    <property type="match status" value="1"/>
</dbReference>
<organism evidence="2 3">
    <name type="scientific">Intestinibaculum porci</name>
    <dbReference type="NCBI Taxonomy" id="2487118"/>
    <lineage>
        <taxon>Bacteria</taxon>
        <taxon>Bacillati</taxon>
        <taxon>Bacillota</taxon>
        <taxon>Erysipelotrichia</taxon>
        <taxon>Erysipelotrichales</taxon>
        <taxon>Erysipelotrichaceae</taxon>
        <taxon>Intestinibaculum</taxon>
    </lineage>
</organism>
<name>A0A3G9J476_9FIRM</name>
<dbReference type="Proteomes" id="UP000268059">
    <property type="component" value="Chromosome"/>
</dbReference>
<dbReference type="Pfam" id="PF06445">
    <property type="entry name" value="GyrI-like"/>
    <property type="match status" value="1"/>
</dbReference>
<feature type="domain" description="AraC effector-binding" evidence="1">
    <location>
        <begin position="1"/>
        <end position="149"/>
    </location>
</feature>
<reference evidence="2 3" key="1">
    <citation type="submission" date="2018-11" db="EMBL/GenBank/DDBJ databases">
        <title>Novel Erysipelotrichaceae bacterium isolated from small intestine of a swine.</title>
        <authorList>
            <person name="Kim J.S."/>
            <person name="Choe H."/>
            <person name="Lee Y.R."/>
            <person name="Kim K.M."/>
            <person name="Park D.S."/>
        </authorList>
    </citation>
    <scope>NUCLEOTIDE SEQUENCE [LARGE SCALE GENOMIC DNA]</scope>
    <source>
        <strain evidence="2 3">SG0102</strain>
    </source>
</reference>
<accession>A0A3G9J476</accession>
<evidence type="ECO:0000259" key="1">
    <source>
        <dbReference type="SMART" id="SM00871"/>
    </source>
</evidence>
<evidence type="ECO:0000313" key="3">
    <source>
        <dbReference type="Proteomes" id="UP000268059"/>
    </source>
</evidence>
<protein>
    <recommendedName>
        <fullName evidence="1">AraC effector-binding domain-containing protein</fullName>
    </recommendedName>
</protein>
<dbReference type="OrthoDB" id="9801123at2"/>
<dbReference type="InterPro" id="IPR029442">
    <property type="entry name" value="GyrI-like"/>
</dbReference>
<dbReference type="SMART" id="SM00871">
    <property type="entry name" value="AraC_E_bind"/>
    <property type="match status" value="1"/>
</dbReference>